<dbReference type="EMBL" id="ACOP02000034">
    <property type="protein sequence ID" value="EEU97081.1"/>
    <property type="molecule type" value="Genomic_DNA"/>
</dbReference>
<accession>C7H4U1</accession>
<dbReference type="HOGENOM" id="CLU_2023293_0_0_9"/>
<dbReference type="AlphaFoldDB" id="C7H4U1"/>
<organism evidence="2 3">
    <name type="scientific">Faecalibacterium duncaniae (strain DSM 17677 / JCM 31915 / A2-165)</name>
    <name type="common">Faecalibacterium prausnitzii</name>
    <dbReference type="NCBI Taxonomy" id="411483"/>
    <lineage>
        <taxon>Bacteria</taxon>
        <taxon>Bacillati</taxon>
        <taxon>Bacillota</taxon>
        <taxon>Clostridia</taxon>
        <taxon>Eubacteriales</taxon>
        <taxon>Oscillospiraceae</taxon>
        <taxon>Faecalibacterium</taxon>
    </lineage>
</organism>
<evidence type="ECO:0000313" key="2">
    <source>
        <dbReference type="EMBL" id="EEU97081.1"/>
    </source>
</evidence>
<gene>
    <name evidence="2" type="ORF">FAEPRAA2165_01307</name>
</gene>
<protein>
    <submittedName>
        <fullName evidence="2">Uncharacterized protein</fullName>
    </submittedName>
</protein>
<dbReference type="RefSeq" id="WP_005932021.1">
    <property type="nucleotide sequence ID" value="NZ_JAWJWW010000006.1"/>
</dbReference>
<dbReference type="eggNOG" id="ENOG5030TZG">
    <property type="taxonomic scope" value="Bacteria"/>
</dbReference>
<sequence>MKDRLSQWKEFYMIFVPMLHYLQNKNSFSGNEDGMRYLITPGKRSVPDPDGSEEAKKEEAILTVDLWPEPWTLDKTDPALRRREIFPMTEEGRTAVAQYLNDAYNAEPERWSAHPSILDCEPWTPPAPEPDAETQH</sequence>
<feature type="region of interest" description="Disordered" evidence="1">
    <location>
        <begin position="116"/>
        <end position="136"/>
    </location>
</feature>
<evidence type="ECO:0000313" key="3">
    <source>
        <dbReference type="Proteomes" id="UP000004619"/>
    </source>
</evidence>
<dbReference type="Proteomes" id="UP000004619">
    <property type="component" value="Unassembled WGS sequence"/>
</dbReference>
<name>C7H4U1_FAED2</name>
<proteinExistence type="predicted"/>
<evidence type="ECO:0000256" key="1">
    <source>
        <dbReference type="SAM" id="MobiDB-lite"/>
    </source>
</evidence>
<comment type="caution">
    <text evidence="2">The sequence shown here is derived from an EMBL/GenBank/DDBJ whole genome shotgun (WGS) entry which is preliminary data.</text>
</comment>
<dbReference type="PATRIC" id="fig|411483.3.peg.891"/>
<dbReference type="STRING" id="411483.FAEPRAA2165_01307"/>
<keyword evidence="3" id="KW-1185">Reference proteome</keyword>
<reference evidence="2" key="1">
    <citation type="submission" date="2009-08" db="EMBL/GenBank/DDBJ databases">
        <authorList>
            <person name="Weinstock G."/>
            <person name="Sodergren E."/>
            <person name="Clifton S."/>
            <person name="Fulton L."/>
            <person name="Fulton B."/>
            <person name="Courtney L."/>
            <person name="Fronick C."/>
            <person name="Harrison M."/>
            <person name="Strong C."/>
            <person name="Farmer C."/>
            <person name="Delahaunty K."/>
            <person name="Markovic C."/>
            <person name="Hall O."/>
            <person name="Minx P."/>
            <person name="Tomlinson C."/>
            <person name="Mitreva M."/>
            <person name="Nelson J."/>
            <person name="Hou S."/>
            <person name="Wollam A."/>
            <person name="Pepin K.H."/>
            <person name="Johnson M."/>
            <person name="Bhonagiri V."/>
            <person name="Nash W.E."/>
            <person name="Warren W."/>
            <person name="Chinwalla A."/>
            <person name="Mardis E.R."/>
            <person name="Wilson R.K."/>
        </authorList>
    </citation>
    <scope>NUCLEOTIDE SEQUENCE [LARGE SCALE GENOMIC DNA]</scope>
    <source>
        <strain evidence="2">A2-165</strain>
    </source>
</reference>